<keyword evidence="3" id="KW-0418">Kinase</keyword>
<dbReference type="RefSeq" id="WP_194213657.1">
    <property type="nucleotide sequence ID" value="NZ_CP061205.1"/>
</dbReference>
<protein>
    <submittedName>
        <fullName evidence="3">Sensor histidine kinase</fullName>
        <ecNumber evidence="3">2.7.13.3</ecNumber>
    </submittedName>
</protein>
<dbReference type="GO" id="GO:0004673">
    <property type="term" value="F:protein histidine kinase activity"/>
    <property type="evidence" value="ECO:0007669"/>
    <property type="project" value="UniProtKB-EC"/>
</dbReference>
<accession>A0ABV7D744</accession>
<dbReference type="SUPFAM" id="SSF55874">
    <property type="entry name" value="ATPase domain of HSP90 chaperone/DNA topoisomerase II/histidine kinase"/>
    <property type="match status" value="1"/>
</dbReference>
<proteinExistence type="predicted"/>
<gene>
    <name evidence="3" type="ORF">ACFOKA_12315</name>
</gene>
<sequence length="356" mass="40549">MTWFFNSKERSFWTFQVGGWIGYGMVRTFHGMIAGWQLLEYLPVVLVTTFVGFLITIALRYFYRTVRNLSQPFIILAVFSASASLGAIFSAIETSILPFLIPNDEPYQGLQKLGNAMFESTVIFAWSAIYFGYHYYRGFQIQQERALKATAMAHQAQLKMLRYQLNPHFLFNTLNAISTLVLEKSEVDANRMLTKLSSFLRYTLVNQPTQRVTLDQELHALGLYLDIEKVRFQDRLILDFDIDERARDALIPSLILQPLIENAIKYAVAPSIDGGQIRLKATIANNRLLISIIDSGPGMEDPDHIVSKSGSGVGIVNTKERLKQIYTDDHQLQIRNLEPTGLGIFIEIPCERKKQP</sequence>
<feature type="transmembrane region" description="Helical" evidence="1">
    <location>
        <begin position="74"/>
        <end position="101"/>
    </location>
</feature>
<evidence type="ECO:0000313" key="4">
    <source>
        <dbReference type="Proteomes" id="UP001595444"/>
    </source>
</evidence>
<dbReference type="InterPro" id="IPR010559">
    <property type="entry name" value="Sig_transdc_His_kin_internal"/>
</dbReference>
<organism evidence="3 4">
    <name type="scientific">Kordiimonas pumila</name>
    <dbReference type="NCBI Taxonomy" id="2161677"/>
    <lineage>
        <taxon>Bacteria</taxon>
        <taxon>Pseudomonadati</taxon>
        <taxon>Pseudomonadota</taxon>
        <taxon>Alphaproteobacteria</taxon>
        <taxon>Kordiimonadales</taxon>
        <taxon>Kordiimonadaceae</taxon>
        <taxon>Kordiimonas</taxon>
    </lineage>
</organism>
<feature type="domain" description="Histidine kinase" evidence="2">
    <location>
        <begin position="255"/>
        <end position="352"/>
    </location>
</feature>
<dbReference type="InterPro" id="IPR050640">
    <property type="entry name" value="Bact_2-comp_sensor_kinase"/>
</dbReference>
<reference evidence="4" key="1">
    <citation type="journal article" date="2019" name="Int. J. Syst. Evol. Microbiol.">
        <title>The Global Catalogue of Microorganisms (GCM) 10K type strain sequencing project: providing services to taxonomists for standard genome sequencing and annotation.</title>
        <authorList>
            <consortium name="The Broad Institute Genomics Platform"/>
            <consortium name="The Broad Institute Genome Sequencing Center for Infectious Disease"/>
            <person name="Wu L."/>
            <person name="Ma J."/>
        </authorList>
    </citation>
    <scope>NUCLEOTIDE SEQUENCE [LARGE SCALE GENOMIC DNA]</scope>
    <source>
        <strain evidence="4">KCTC 62164</strain>
    </source>
</reference>
<keyword evidence="1" id="KW-0812">Transmembrane</keyword>
<dbReference type="InterPro" id="IPR003594">
    <property type="entry name" value="HATPase_dom"/>
</dbReference>
<dbReference type="Pfam" id="PF06580">
    <property type="entry name" value="His_kinase"/>
    <property type="match status" value="1"/>
</dbReference>
<evidence type="ECO:0000259" key="2">
    <source>
        <dbReference type="PROSITE" id="PS50109"/>
    </source>
</evidence>
<dbReference type="EC" id="2.7.13.3" evidence="3"/>
<dbReference type="InterPro" id="IPR005467">
    <property type="entry name" value="His_kinase_dom"/>
</dbReference>
<dbReference type="Proteomes" id="UP001595444">
    <property type="component" value="Unassembled WGS sequence"/>
</dbReference>
<feature type="transmembrane region" description="Helical" evidence="1">
    <location>
        <begin position="41"/>
        <end position="62"/>
    </location>
</feature>
<name>A0ABV7D744_9PROT</name>
<keyword evidence="4" id="KW-1185">Reference proteome</keyword>
<dbReference type="InterPro" id="IPR036890">
    <property type="entry name" value="HATPase_C_sf"/>
</dbReference>
<evidence type="ECO:0000256" key="1">
    <source>
        <dbReference type="SAM" id="Phobius"/>
    </source>
</evidence>
<dbReference type="PANTHER" id="PTHR34220:SF7">
    <property type="entry name" value="SENSOR HISTIDINE KINASE YPDA"/>
    <property type="match status" value="1"/>
</dbReference>
<evidence type="ECO:0000313" key="3">
    <source>
        <dbReference type="EMBL" id="MFC3052690.1"/>
    </source>
</evidence>
<dbReference type="EMBL" id="JBHRSL010000010">
    <property type="protein sequence ID" value="MFC3052690.1"/>
    <property type="molecule type" value="Genomic_DNA"/>
</dbReference>
<dbReference type="Pfam" id="PF02518">
    <property type="entry name" value="HATPase_c"/>
    <property type="match status" value="1"/>
</dbReference>
<keyword evidence="1" id="KW-0472">Membrane</keyword>
<feature type="transmembrane region" description="Helical" evidence="1">
    <location>
        <begin position="12"/>
        <end position="29"/>
    </location>
</feature>
<dbReference type="PANTHER" id="PTHR34220">
    <property type="entry name" value="SENSOR HISTIDINE KINASE YPDA"/>
    <property type="match status" value="1"/>
</dbReference>
<feature type="transmembrane region" description="Helical" evidence="1">
    <location>
        <begin position="113"/>
        <end position="133"/>
    </location>
</feature>
<dbReference type="PROSITE" id="PS50109">
    <property type="entry name" value="HIS_KIN"/>
    <property type="match status" value="1"/>
</dbReference>
<dbReference type="Gene3D" id="3.30.565.10">
    <property type="entry name" value="Histidine kinase-like ATPase, C-terminal domain"/>
    <property type="match status" value="1"/>
</dbReference>
<keyword evidence="3" id="KW-0808">Transferase</keyword>
<keyword evidence="1" id="KW-1133">Transmembrane helix</keyword>
<comment type="caution">
    <text evidence="3">The sequence shown here is derived from an EMBL/GenBank/DDBJ whole genome shotgun (WGS) entry which is preliminary data.</text>
</comment>